<feature type="region of interest" description="Disordered" evidence="1">
    <location>
        <begin position="350"/>
        <end position="380"/>
    </location>
</feature>
<reference evidence="3" key="1">
    <citation type="journal article" date="2021" name="IMA Fungus">
        <title>Genomic characterization of three marine fungi, including Emericellopsis atlantica sp. nov. with signatures of a generalist lifestyle and marine biomass degradation.</title>
        <authorList>
            <person name="Hagestad O.C."/>
            <person name="Hou L."/>
            <person name="Andersen J.H."/>
            <person name="Hansen E.H."/>
            <person name="Altermark B."/>
            <person name="Li C."/>
            <person name="Kuhnert E."/>
            <person name="Cox R.J."/>
            <person name="Crous P.W."/>
            <person name="Spatafora J.W."/>
            <person name="Lail K."/>
            <person name="Amirebrahimi M."/>
            <person name="Lipzen A."/>
            <person name="Pangilinan J."/>
            <person name="Andreopoulos W."/>
            <person name="Hayes R.D."/>
            <person name="Ng V."/>
            <person name="Grigoriev I.V."/>
            <person name="Jackson S.A."/>
            <person name="Sutton T.D.S."/>
            <person name="Dobson A.D.W."/>
            <person name="Rama T."/>
        </authorList>
    </citation>
    <scope>NUCLEOTIDE SEQUENCE</scope>
    <source>
        <strain evidence="3">TRa018bII</strain>
    </source>
</reference>
<evidence type="ECO:0000313" key="3">
    <source>
        <dbReference type="EMBL" id="KAG9238832.1"/>
    </source>
</evidence>
<dbReference type="AlphaFoldDB" id="A0A9P7YSY1"/>
<feature type="region of interest" description="Disordered" evidence="1">
    <location>
        <begin position="478"/>
        <end position="497"/>
    </location>
</feature>
<feature type="compositionally biased region" description="Polar residues" evidence="1">
    <location>
        <begin position="730"/>
        <end position="745"/>
    </location>
</feature>
<feature type="compositionally biased region" description="Basic and acidic residues" evidence="1">
    <location>
        <begin position="521"/>
        <end position="532"/>
    </location>
</feature>
<dbReference type="InterPro" id="IPR015915">
    <property type="entry name" value="Kelch-typ_b-propeller"/>
</dbReference>
<dbReference type="OrthoDB" id="5352000at2759"/>
<organism evidence="3 4">
    <name type="scientific">Amylocarpus encephaloides</name>
    <dbReference type="NCBI Taxonomy" id="45428"/>
    <lineage>
        <taxon>Eukaryota</taxon>
        <taxon>Fungi</taxon>
        <taxon>Dikarya</taxon>
        <taxon>Ascomycota</taxon>
        <taxon>Pezizomycotina</taxon>
        <taxon>Leotiomycetes</taxon>
        <taxon>Helotiales</taxon>
        <taxon>Helotiales incertae sedis</taxon>
        <taxon>Amylocarpus</taxon>
    </lineage>
</organism>
<feature type="compositionally biased region" description="Pro residues" evidence="1">
    <location>
        <begin position="602"/>
        <end position="612"/>
    </location>
</feature>
<keyword evidence="2" id="KW-1133">Transmembrane helix</keyword>
<dbReference type="Proteomes" id="UP000824998">
    <property type="component" value="Unassembled WGS sequence"/>
</dbReference>
<evidence type="ECO:0000256" key="2">
    <source>
        <dbReference type="SAM" id="Phobius"/>
    </source>
</evidence>
<protein>
    <recommendedName>
        <fullName evidence="5">Pre-mRNA splicing factor CLF1</fullName>
    </recommendedName>
</protein>
<keyword evidence="2" id="KW-0472">Membrane</keyword>
<feature type="compositionally biased region" description="Polar residues" evidence="1">
    <location>
        <begin position="618"/>
        <end position="634"/>
    </location>
</feature>
<accession>A0A9P7YSY1</accession>
<dbReference type="SUPFAM" id="SSF117281">
    <property type="entry name" value="Kelch motif"/>
    <property type="match status" value="1"/>
</dbReference>
<feature type="compositionally biased region" description="Pro residues" evidence="1">
    <location>
        <begin position="715"/>
        <end position="728"/>
    </location>
</feature>
<feature type="transmembrane region" description="Helical" evidence="2">
    <location>
        <begin position="388"/>
        <end position="410"/>
    </location>
</feature>
<feature type="region of interest" description="Disordered" evidence="1">
    <location>
        <begin position="577"/>
        <end position="638"/>
    </location>
</feature>
<evidence type="ECO:0000256" key="1">
    <source>
        <dbReference type="SAM" id="MobiDB-lite"/>
    </source>
</evidence>
<evidence type="ECO:0000313" key="4">
    <source>
        <dbReference type="Proteomes" id="UP000824998"/>
    </source>
</evidence>
<keyword evidence="2" id="KW-0812">Transmembrane</keyword>
<feature type="region of interest" description="Disordered" evidence="1">
    <location>
        <begin position="703"/>
        <end position="745"/>
    </location>
</feature>
<name>A0A9P7YSY1_9HELO</name>
<sequence>MPLPQPSSPLDNSCSAIFNNTLYTYTSTAFQSLKLEQGAEWEVLPAGVSIKGGVCVKSTPADNDSAAALWIVGGTANSSDYQGLQKFTFANSSWATIQPNVPVTQNRLWHNAVYLNASDSILVYAGTQDGTKQPTSQTFTINATEPHVVLAYEAAADPAISPILIPYTQSMALYIGGSETNAKAMLFSATTGWKDSNSTLANPFYNSSNIKAIVINGDDASKSLYTFDMTVSPNRVNRTIIVDADGNAVKGAVPVATGRHAATHGQKVRRGDLTVQNWPTYNDSLVPSSARTGDYALSRDQNGLVVVSGGNEQDVLCMFRARENTWVNATELLLDSSVTQQTVGITAVSSTSAASTPSETAPAASSSTVAAAPASSTGTKDPPFPVKILGAVLGSIIGLALIFLAILFLLRWKRKRRSFNDAAHRRRSSGIPGEKNTMDFMDRGLPQMSSARQVRGHQAQPSGGSFSSIAILMGRVGHERGDSKENGGAGSDTSSQLNKSYKTAAISKPIPQEPVLTSVREAPREEAAHDPSRPPLVKARGMSRVRGSTRRSSGWNRYWSGGSSMNILGFGGSRRTTMEDGGDRDSAFSETHRSQFTQSSAAPPPLKVPIPGQPELSKVNTGSPTIANHSSTYPLTREMSGTIERAGSMSSMSSYTDDRDAYSSGVPASVHEQNQWTPVDGQQWGRNPSVAYTESIYAPTIARNTNQFPRELQFPTPPSAPPQRPPPHQSDMSWLNLGNGNNNDR</sequence>
<feature type="compositionally biased region" description="Low complexity" evidence="1">
    <location>
        <begin position="350"/>
        <end position="377"/>
    </location>
</feature>
<dbReference type="EMBL" id="MU251365">
    <property type="protein sequence ID" value="KAG9238832.1"/>
    <property type="molecule type" value="Genomic_DNA"/>
</dbReference>
<feature type="region of interest" description="Disordered" evidence="1">
    <location>
        <begin position="521"/>
        <end position="553"/>
    </location>
</feature>
<feature type="compositionally biased region" description="Basic and acidic residues" evidence="1">
    <location>
        <begin position="577"/>
        <end position="593"/>
    </location>
</feature>
<evidence type="ECO:0008006" key="5">
    <source>
        <dbReference type="Google" id="ProtNLM"/>
    </source>
</evidence>
<gene>
    <name evidence="3" type="ORF">BJ875DRAFT_4778</name>
</gene>
<feature type="region of interest" description="Disordered" evidence="1">
    <location>
        <begin position="646"/>
        <end position="665"/>
    </location>
</feature>
<proteinExistence type="predicted"/>
<keyword evidence="4" id="KW-1185">Reference proteome</keyword>
<comment type="caution">
    <text evidence="3">The sequence shown here is derived from an EMBL/GenBank/DDBJ whole genome shotgun (WGS) entry which is preliminary data.</text>
</comment>